<evidence type="ECO:0000256" key="1">
    <source>
        <dbReference type="SAM" id="Phobius"/>
    </source>
</evidence>
<evidence type="ECO:0000313" key="3">
    <source>
        <dbReference type="EMBL" id="GLX81589.1"/>
    </source>
</evidence>
<reference evidence="3 4" key="1">
    <citation type="submission" date="2023-03" db="EMBL/GenBank/DDBJ databases">
        <title>Draft genome sequence of Thalassotalea eurytherma JCM 18482T.</title>
        <authorList>
            <person name="Sawabe T."/>
        </authorList>
    </citation>
    <scope>NUCLEOTIDE SEQUENCE [LARGE SCALE GENOMIC DNA]</scope>
    <source>
        <strain evidence="3 4">JCM 18482</strain>
    </source>
</reference>
<dbReference type="Pfam" id="PF14317">
    <property type="entry name" value="YcxB"/>
    <property type="match status" value="1"/>
</dbReference>
<protein>
    <recommendedName>
        <fullName evidence="2">YcxB-like C-terminal domain-containing protein</fullName>
    </recommendedName>
</protein>
<comment type="caution">
    <text evidence="3">The sequence shown here is derived from an EMBL/GenBank/DDBJ whole genome shotgun (WGS) entry which is preliminary data.</text>
</comment>
<dbReference type="InterPro" id="IPR025588">
    <property type="entry name" value="YcxB-like_C"/>
</dbReference>
<keyword evidence="1" id="KW-1133">Transmembrane helix</keyword>
<evidence type="ECO:0000259" key="2">
    <source>
        <dbReference type="Pfam" id="PF14317"/>
    </source>
</evidence>
<organism evidence="3 4">
    <name type="scientific">Thalassotalea eurytherma</name>
    <dbReference type="NCBI Taxonomy" id="1144278"/>
    <lineage>
        <taxon>Bacteria</taxon>
        <taxon>Pseudomonadati</taxon>
        <taxon>Pseudomonadota</taxon>
        <taxon>Gammaproteobacteria</taxon>
        <taxon>Alteromonadales</taxon>
        <taxon>Colwelliaceae</taxon>
        <taxon>Thalassotalea</taxon>
    </lineage>
</organism>
<feature type="transmembrane region" description="Helical" evidence="1">
    <location>
        <begin position="30"/>
        <end position="48"/>
    </location>
</feature>
<keyword evidence="4" id="KW-1185">Reference proteome</keyword>
<gene>
    <name evidence="3" type="ORF">theurythT_10410</name>
</gene>
<sequence length="162" mass="18561">MPFHHQFILDRQYYTEVYEQTAQKPQGWPAYRKAIILLILGLVASSFATTAKFIHLSYFVIGLAVVEALAVRFAKTWWLWRQLISKAANNPVDLTLDEQGINITSAYLNQQLNWQNITNVVENEYGFILEQTGNRHYLSKKGLAQEAIAYVAEKCHAISNNN</sequence>
<evidence type="ECO:0000313" key="4">
    <source>
        <dbReference type="Proteomes" id="UP001157133"/>
    </source>
</evidence>
<keyword evidence="1" id="KW-0812">Transmembrane</keyword>
<proteinExistence type="predicted"/>
<feature type="domain" description="YcxB-like C-terminal" evidence="2">
    <location>
        <begin position="96"/>
        <end position="148"/>
    </location>
</feature>
<keyword evidence="1" id="KW-0472">Membrane</keyword>
<dbReference type="RefSeq" id="WP_284206930.1">
    <property type="nucleotide sequence ID" value="NZ_BSSU01000005.1"/>
</dbReference>
<accession>A0ABQ6H237</accession>
<dbReference type="Proteomes" id="UP001157133">
    <property type="component" value="Unassembled WGS sequence"/>
</dbReference>
<dbReference type="EMBL" id="BSSU01000005">
    <property type="protein sequence ID" value="GLX81589.1"/>
    <property type="molecule type" value="Genomic_DNA"/>
</dbReference>
<name>A0ABQ6H237_9GAMM</name>